<proteinExistence type="inferred from homology"/>
<evidence type="ECO:0000313" key="9">
    <source>
        <dbReference type="Proteomes" id="UP000323337"/>
    </source>
</evidence>
<feature type="transmembrane region" description="Helical" evidence="7">
    <location>
        <begin position="84"/>
        <end position="107"/>
    </location>
</feature>
<keyword evidence="6 7" id="KW-0472">Membrane</keyword>
<reference evidence="8 9" key="1">
    <citation type="submission" date="2019-08" db="EMBL/GenBank/DDBJ databases">
        <title>Genomic characterization of a novel candidate phylum (ARYD3) from a high temperature, high salinity tertiary oil reservoir in north central Oklahoma, USA.</title>
        <authorList>
            <person name="Youssef N.H."/>
            <person name="Yadav A."/>
            <person name="Elshahed M.S."/>
        </authorList>
    </citation>
    <scope>NUCLEOTIDE SEQUENCE [LARGE SCALE GENOMIC DNA]</scope>
    <source>
        <strain evidence="8">ARYD1</strain>
    </source>
</reference>
<keyword evidence="4 7" id="KW-0812">Transmembrane</keyword>
<keyword evidence="5 7" id="KW-1133">Transmembrane helix</keyword>
<comment type="caution">
    <text evidence="8">The sequence shown here is derived from an EMBL/GenBank/DDBJ whole genome shotgun (WGS) entry which is preliminary data.</text>
</comment>
<evidence type="ECO:0000313" key="8">
    <source>
        <dbReference type="EMBL" id="TYB35098.1"/>
    </source>
</evidence>
<comment type="similarity">
    <text evidence="2">Belongs to the UPF0718 family.</text>
</comment>
<feature type="transmembrane region" description="Helical" evidence="7">
    <location>
        <begin position="39"/>
        <end position="64"/>
    </location>
</feature>
<evidence type="ECO:0000256" key="4">
    <source>
        <dbReference type="ARBA" id="ARBA00022692"/>
    </source>
</evidence>
<organism evidence="8 9">
    <name type="scientific">Flexistipes sinusarabici</name>
    <dbReference type="NCBI Taxonomy" id="2352"/>
    <lineage>
        <taxon>Bacteria</taxon>
        <taxon>Pseudomonadati</taxon>
        <taxon>Deferribacterota</taxon>
        <taxon>Deferribacteres</taxon>
        <taxon>Deferribacterales</taxon>
        <taxon>Flexistipitaceae</taxon>
        <taxon>Flexistipes</taxon>
    </lineage>
</organism>
<feature type="transmembrane region" description="Helical" evidence="7">
    <location>
        <begin position="116"/>
        <end position="138"/>
    </location>
</feature>
<dbReference type="RefSeq" id="WP_303700179.1">
    <property type="nucleotide sequence ID" value="NZ_VSIV01000046.1"/>
</dbReference>
<dbReference type="AlphaFoldDB" id="A0A5D0MSW2"/>
<evidence type="ECO:0008006" key="10">
    <source>
        <dbReference type="Google" id="ProtNLM"/>
    </source>
</evidence>
<dbReference type="Proteomes" id="UP000323337">
    <property type="component" value="Unassembled WGS sequence"/>
</dbReference>
<accession>A0A5D0MSW2</accession>
<evidence type="ECO:0000256" key="6">
    <source>
        <dbReference type="ARBA" id="ARBA00023136"/>
    </source>
</evidence>
<feature type="transmembrane region" description="Helical" evidence="7">
    <location>
        <begin position="144"/>
        <end position="162"/>
    </location>
</feature>
<evidence type="ECO:0000256" key="3">
    <source>
        <dbReference type="ARBA" id="ARBA00022475"/>
    </source>
</evidence>
<evidence type="ECO:0000256" key="7">
    <source>
        <dbReference type="SAM" id="Phobius"/>
    </source>
</evidence>
<dbReference type="Pfam" id="PF03773">
    <property type="entry name" value="ArsP_1"/>
    <property type="match status" value="1"/>
</dbReference>
<evidence type="ECO:0000256" key="5">
    <source>
        <dbReference type="ARBA" id="ARBA00022989"/>
    </source>
</evidence>
<keyword evidence="3" id="KW-1003">Cell membrane</keyword>
<protein>
    <recommendedName>
        <fullName evidence="10">Permease</fullName>
    </recommendedName>
</protein>
<evidence type="ECO:0000256" key="1">
    <source>
        <dbReference type="ARBA" id="ARBA00004651"/>
    </source>
</evidence>
<feature type="transmembrane region" description="Helical" evidence="7">
    <location>
        <begin position="6"/>
        <end position="27"/>
    </location>
</feature>
<dbReference type="EMBL" id="VSIV01000046">
    <property type="protein sequence ID" value="TYB35098.1"/>
    <property type="molecule type" value="Genomic_DNA"/>
</dbReference>
<sequence>MKKICKIPFGYILALIFAITSFVFIVLEIPLGKQFIREFMIFSSEMVIIIPCIFILIGLFEVWIPKQLLQKHIGEESGFRGVFYVIMLAMLQGGPLYVAFPTAYLLWEKGCSIRNVFMYLGAFSSLKIPMVLFEVNYLGWEFTLARASIALPVFIIIADIMARYARAKGLQLNNFNHKETKSQQ</sequence>
<dbReference type="GO" id="GO:0005886">
    <property type="term" value="C:plasma membrane"/>
    <property type="evidence" value="ECO:0007669"/>
    <property type="project" value="UniProtKB-SubCell"/>
</dbReference>
<name>A0A5D0MSW2_FLESI</name>
<gene>
    <name evidence="8" type="ORF">FXF49_01660</name>
</gene>
<comment type="subcellular location">
    <subcellularLocation>
        <location evidence="1">Cell membrane</location>
        <topology evidence="1">Multi-pass membrane protein</topology>
    </subcellularLocation>
</comment>
<dbReference type="InterPro" id="IPR005524">
    <property type="entry name" value="DUF318"/>
</dbReference>
<evidence type="ECO:0000256" key="2">
    <source>
        <dbReference type="ARBA" id="ARBA00006386"/>
    </source>
</evidence>